<dbReference type="eggNOG" id="COG0584">
    <property type="taxonomic scope" value="Bacteria"/>
</dbReference>
<organism evidence="2 3">
    <name type="scientific">Actinoplanes missouriensis (strain ATCC 14538 / DSM 43046 / CBS 188.64 / JCM 3121 / NBRC 102363 / NCIMB 12654 / NRRL B-3342 / UNCC 431)</name>
    <dbReference type="NCBI Taxonomy" id="512565"/>
    <lineage>
        <taxon>Bacteria</taxon>
        <taxon>Bacillati</taxon>
        <taxon>Actinomycetota</taxon>
        <taxon>Actinomycetes</taxon>
        <taxon>Micromonosporales</taxon>
        <taxon>Micromonosporaceae</taxon>
        <taxon>Actinoplanes</taxon>
    </lineage>
</organism>
<protein>
    <submittedName>
        <fullName evidence="2">Putative glycerophosphoryl diester phosphodiesterase</fullName>
    </submittedName>
</protein>
<dbReference type="SUPFAM" id="SSF51695">
    <property type="entry name" value="PLC-like phosphodiesterases"/>
    <property type="match status" value="1"/>
</dbReference>
<dbReference type="OrthoDB" id="384721at2"/>
<dbReference type="PANTHER" id="PTHR43805">
    <property type="entry name" value="GLYCEROPHOSPHORYL DIESTER PHOSPHODIESTERASE"/>
    <property type="match status" value="1"/>
</dbReference>
<evidence type="ECO:0000313" key="2">
    <source>
        <dbReference type="EMBL" id="BAL91141.1"/>
    </source>
</evidence>
<dbReference type="GO" id="GO:0008081">
    <property type="term" value="F:phosphoric diester hydrolase activity"/>
    <property type="evidence" value="ECO:0007669"/>
    <property type="project" value="InterPro"/>
</dbReference>
<gene>
    <name evidence="2" type="ordered locus">AMIS_59210</name>
</gene>
<feature type="domain" description="GP-PDE" evidence="1">
    <location>
        <begin position="37"/>
        <end position="322"/>
    </location>
</feature>
<reference evidence="2 3" key="1">
    <citation type="submission" date="2012-02" db="EMBL/GenBank/DDBJ databases">
        <title>Complete genome sequence of Actinoplanes missouriensis 431 (= NBRC 102363).</title>
        <authorList>
            <person name="Ohnishi Y."/>
            <person name="Ishikawa J."/>
            <person name="Sekine M."/>
            <person name="Hosoyama A."/>
            <person name="Harada T."/>
            <person name="Narita H."/>
            <person name="Hata T."/>
            <person name="Konno Y."/>
            <person name="Tutikane K."/>
            <person name="Fujita N."/>
            <person name="Horinouchi S."/>
            <person name="Hayakawa M."/>
        </authorList>
    </citation>
    <scope>NUCLEOTIDE SEQUENCE [LARGE SCALE GENOMIC DNA]</scope>
    <source>
        <strain evidence="3">ATCC 14538 / DSM 43046 / CBS 188.64 / JCM 3121 / NBRC 102363 / NCIMB 12654 / NRRL B-3342 / UNCC 431</strain>
    </source>
</reference>
<evidence type="ECO:0000259" key="1">
    <source>
        <dbReference type="PROSITE" id="PS51704"/>
    </source>
</evidence>
<dbReference type="EMBL" id="AP012319">
    <property type="protein sequence ID" value="BAL91141.1"/>
    <property type="molecule type" value="Genomic_DNA"/>
</dbReference>
<name>I0HDQ4_ACTM4</name>
<dbReference type="Gene3D" id="3.20.20.190">
    <property type="entry name" value="Phosphatidylinositol (PI) phosphodiesterase"/>
    <property type="match status" value="1"/>
</dbReference>
<dbReference type="Pfam" id="PF03009">
    <property type="entry name" value="GDPD"/>
    <property type="match status" value="1"/>
</dbReference>
<dbReference type="PATRIC" id="fig|512565.3.peg.5917"/>
<dbReference type="Proteomes" id="UP000007882">
    <property type="component" value="Chromosome"/>
</dbReference>
<proteinExistence type="predicted"/>
<dbReference type="KEGG" id="ams:AMIS_59210"/>
<evidence type="ECO:0000313" key="3">
    <source>
        <dbReference type="Proteomes" id="UP000007882"/>
    </source>
</evidence>
<accession>I0HDQ4</accession>
<dbReference type="HOGENOM" id="CLU_074029_0_0_11"/>
<dbReference type="AlphaFoldDB" id="I0HDQ4"/>
<dbReference type="STRING" id="512565.AMIS_59210"/>
<keyword evidence="3" id="KW-1185">Reference proteome</keyword>
<dbReference type="InterPro" id="IPR017946">
    <property type="entry name" value="PLC-like_Pdiesterase_TIM-brl"/>
</dbReference>
<sequence>MPKIVRRLRIPLAVLVVIVAALWIGNTSAFEDTEGRPLLMAHRGLAQTFDVSRVQADTCTAQVIQPPAHPYLENTLTSMRAAFDAGADMVEFDVKLTRDSQLAVFHDATLECRTDGRGTIADHTMDELRKLDIGYGYTADGGATYPFRGKGVGLMPTAPEVLAAFGDRELLIHLKNNDPADGEALATLLAGLPGQRRGQLTVYGEDRAVEAFTTRLPEVRATSRASMEKCLIRYAATGWTGHVPDACRNTQLHLPQRYGRWLWGWPHRFTERMAGAGTRVILTADGGDFSAGFDTPADLDNLPEGWSGGIWTNRIDVAASAVD</sequence>
<dbReference type="RefSeq" id="WP_014446028.1">
    <property type="nucleotide sequence ID" value="NC_017093.1"/>
</dbReference>
<dbReference type="GO" id="GO:0006629">
    <property type="term" value="P:lipid metabolic process"/>
    <property type="evidence" value="ECO:0007669"/>
    <property type="project" value="InterPro"/>
</dbReference>
<dbReference type="PROSITE" id="PS51704">
    <property type="entry name" value="GP_PDE"/>
    <property type="match status" value="1"/>
</dbReference>
<dbReference type="PANTHER" id="PTHR43805:SF1">
    <property type="entry name" value="GP-PDE DOMAIN-CONTAINING PROTEIN"/>
    <property type="match status" value="1"/>
</dbReference>
<dbReference type="InterPro" id="IPR030395">
    <property type="entry name" value="GP_PDE_dom"/>
</dbReference>